<evidence type="ECO:0000256" key="1">
    <source>
        <dbReference type="SAM" id="MobiDB-lite"/>
    </source>
</evidence>
<dbReference type="EMBL" id="JBBUTI010000006">
    <property type="protein sequence ID" value="MEK8046847.1"/>
    <property type="molecule type" value="Genomic_DNA"/>
</dbReference>
<dbReference type="RefSeq" id="WP_341399143.1">
    <property type="nucleotide sequence ID" value="NZ_JBBUTI010000006.1"/>
</dbReference>
<gene>
    <name evidence="2" type="ORF">AACH00_10840</name>
</gene>
<keyword evidence="3" id="KW-1185">Reference proteome</keyword>
<feature type="region of interest" description="Disordered" evidence="1">
    <location>
        <begin position="192"/>
        <end position="213"/>
    </location>
</feature>
<proteinExistence type="predicted"/>
<dbReference type="Pfam" id="PF11136">
    <property type="entry name" value="DUF2889"/>
    <property type="match status" value="1"/>
</dbReference>
<sequence>MPLPSSDPSRQLRHRRAIRVDAFARGDGLWEVDVNISDVKTRETRSPAGVRAAGEPIHDLMLRLVVDTQFNIIEAGAESLSTPYPGHCEQHGDAYGQLAGMNLLRGFKRGVREKLGGTAGCTHLTELADVLPTAVIQAFAGEVINTQGDGDTAPFQLDRCHALKTDGEVVRLHYPRWFRQVNTSKLAHNRAPMTQAAPQGEPPKADSAPFISS</sequence>
<reference evidence="2 3" key="1">
    <citation type="submission" date="2024-04" db="EMBL/GenBank/DDBJ databases">
        <title>Novel species of the genus Ideonella isolated from streams.</title>
        <authorList>
            <person name="Lu H."/>
        </authorList>
    </citation>
    <scope>NUCLEOTIDE SEQUENCE [LARGE SCALE GENOMIC DNA]</scope>
    <source>
        <strain evidence="2 3">LYT19W</strain>
    </source>
</reference>
<accession>A0ABU9C8A8</accession>
<evidence type="ECO:0000313" key="2">
    <source>
        <dbReference type="EMBL" id="MEK8046847.1"/>
    </source>
</evidence>
<protein>
    <submittedName>
        <fullName evidence="2">DUF2889 domain-containing protein</fullName>
    </submittedName>
</protein>
<organism evidence="2 3">
    <name type="scientific">Ideonella margarita</name>
    <dbReference type="NCBI Taxonomy" id="2984191"/>
    <lineage>
        <taxon>Bacteria</taxon>
        <taxon>Pseudomonadati</taxon>
        <taxon>Pseudomonadota</taxon>
        <taxon>Betaproteobacteria</taxon>
        <taxon>Burkholderiales</taxon>
        <taxon>Sphaerotilaceae</taxon>
        <taxon>Ideonella</taxon>
    </lineage>
</organism>
<comment type="caution">
    <text evidence="2">The sequence shown here is derived from an EMBL/GenBank/DDBJ whole genome shotgun (WGS) entry which is preliminary data.</text>
</comment>
<dbReference type="Proteomes" id="UP001379945">
    <property type="component" value="Unassembled WGS sequence"/>
</dbReference>
<evidence type="ECO:0000313" key="3">
    <source>
        <dbReference type="Proteomes" id="UP001379945"/>
    </source>
</evidence>
<dbReference type="InterPro" id="IPR021312">
    <property type="entry name" value="DUF2889"/>
</dbReference>
<name>A0ABU9C8A8_9BURK</name>